<keyword evidence="4" id="KW-0131">Cell cycle</keyword>
<dbReference type="InterPro" id="IPR006760">
    <property type="entry name" value="Endosulphine"/>
</dbReference>
<evidence type="ECO:0000313" key="6">
    <source>
        <dbReference type="Proteomes" id="UP000295192"/>
    </source>
</evidence>
<keyword evidence="6" id="KW-1185">Reference proteome</keyword>
<dbReference type="OMA" id="QMAKQNP"/>
<dbReference type="Pfam" id="PF04667">
    <property type="entry name" value="Endosulfine"/>
    <property type="match status" value="1"/>
</dbReference>
<dbReference type="AlphaFoldDB" id="A0A484ATI7"/>
<evidence type="ECO:0000256" key="1">
    <source>
        <dbReference type="ARBA" id="ARBA00010520"/>
    </source>
</evidence>
<dbReference type="EMBL" id="LSRL02000877">
    <property type="protein sequence ID" value="TDG39673.1"/>
    <property type="molecule type" value="Genomic_DNA"/>
</dbReference>
<dbReference type="GO" id="GO:0051301">
    <property type="term" value="P:cell division"/>
    <property type="evidence" value="ECO:0007669"/>
    <property type="project" value="UniProtKB-KW"/>
</dbReference>
<evidence type="ECO:0008006" key="7">
    <source>
        <dbReference type="Google" id="ProtNLM"/>
    </source>
</evidence>
<protein>
    <recommendedName>
        <fullName evidence="7">Alpha-endosulfine</fullName>
    </recommendedName>
</protein>
<keyword evidence="3 4" id="KW-0650">Protein phosphatase inhibitor</keyword>
<dbReference type="GO" id="GO:0004864">
    <property type="term" value="F:protein phosphatase inhibitor activity"/>
    <property type="evidence" value="ECO:0007669"/>
    <property type="project" value="UniProtKB-KW"/>
</dbReference>
<dbReference type="PANTHER" id="PTHR10358">
    <property type="entry name" value="ENDOSULFINE"/>
    <property type="match status" value="1"/>
</dbReference>
<evidence type="ECO:0000313" key="5">
    <source>
        <dbReference type="EMBL" id="TDG39673.1"/>
    </source>
</evidence>
<dbReference type="STRING" id="7232.A0A484ATI7"/>
<comment type="subcellular location">
    <subcellularLocation>
        <location evidence="4">Cytoplasm</location>
    </subcellularLocation>
</comment>
<name>A0A484ATI7_DRONA</name>
<evidence type="ECO:0000256" key="3">
    <source>
        <dbReference type="ARBA" id="ARBA00023272"/>
    </source>
</evidence>
<dbReference type="PANTHER" id="PTHR10358:SF6">
    <property type="entry name" value="ENDOSULFINE, ISOFORM A"/>
    <property type="match status" value="1"/>
</dbReference>
<evidence type="ECO:0000256" key="2">
    <source>
        <dbReference type="ARBA" id="ARBA00022776"/>
    </source>
</evidence>
<sequence length="96" mass="10871">MDHNQKEVKSAEQLEEAKLMAKKYPKGLPKPESIFLQKRMKKGQKYFDSGDYQMAKQNPAKPMQVDKEITGSLIPTPESVSKLKCSLTKTSNLAKK</sequence>
<dbReference type="OrthoDB" id="5949865at2759"/>
<accession>A0A484ATI7</accession>
<keyword evidence="4" id="KW-0963">Cytoplasm</keyword>
<dbReference type="GO" id="GO:0005737">
    <property type="term" value="C:cytoplasm"/>
    <property type="evidence" value="ECO:0007669"/>
    <property type="project" value="UniProtKB-SubCell"/>
</dbReference>
<comment type="similarity">
    <text evidence="1 4">Belongs to the endosulfine family.</text>
</comment>
<keyword evidence="2 4" id="KW-0498">Mitosis</keyword>
<dbReference type="KEGG" id="dnv:108657694"/>
<proteinExistence type="inferred from homology"/>
<comment type="caution">
    <text evidence="5">The sequence shown here is derived from an EMBL/GenBank/DDBJ whole genome shotgun (WGS) entry which is preliminary data.</text>
</comment>
<gene>
    <name evidence="5" type="ORF">AWZ03_013906</name>
</gene>
<keyword evidence="4" id="KW-0132">Cell division</keyword>
<dbReference type="Proteomes" id="UP000295192">
    <property type="component" value="Unassembled WGS sequence"/>
</dbReference>
<reference evidence="5 6" key="1">
    <citation type="journal article" date="2019" name="J. Hered.">
        <title>An Improved Genome Assembly for Drosophila navojoa, the Basal Species in the mojavensis Cluster.</title>
        <authorList>
            <person name="Vanderlinde T."/>
            <person name="Dupim E.G."/>
            <person name="Nazario-Yepiz N.O."/>
            <person name="Carvalho A.B."/>
        </authorList>
    </citation>
    <scope>NUCLEOTIDE SEQUENCE [LARGE SCALE GENOMIC DNA]</scope>
    <source>
        <strain evidence="5">Navoj_Jal97</strain>
        <tissue evidence="5">Whole organism</tissue>
    </source>
</reference>
<comment type="function">
    <text evidence="4">Protein phosphatase inhibitor that specifically inhibits protein phosphatase 2A (PP2A) during mitosis.</text>
</comment>
<organism evidence="5 6">
    <name type="scientific">Drosophila navojoa</name>
    <name type="common">Fruit fly</name>
    <dbReference type="NCBI Taxonomy" id="7232"/>
    <lineage>
        <taxon>Eukaryota</taxon>
        <taxon>Metazoa</taxon>
        <taxon>Ecdysozoa</taxon>
        <taxon>Arthropoda</taxon>
        <taxon>Hexapoda</taxon>
        <taxon>Insecta</taxon>
        <taxon>Pterygota</taxon>
        <taxon>Neoptera</taxon>
        <taxon>Endopterygota</taxon>
        <taxon>Diptera</taxon>
        <taxon>Brachycera</taxon>
        <taxon>Muscomorpha</taxon>
        <taxon>Ephydroidea</taxon>
        <taxon>Drosophilidae</taxon>
        <taxon>Drosophila</taxon>
    </lineage>
</organism>
<evidence type="ECO:0000256" key="4">
    <source>
        <dbReference type="RuleBase" id="RU363120"/>
    </source>
</evidence>